<gene>
    <name evidence="1" type="ORF">HPB50_017695</name>
</gene>
<proteinExistence type="predicted"/>
<keyword evidence="2" id="KW-1185">Reference proteome</keyword>
<dbReference type="EMBL" id="CM023484">
    <property type="protein sequence ID" value="KAH6933729.1"/>
    <property type="molecule type" value="Genomic_DNA"/>
</dbReference>
<reference evidence="1" key="1">
    <citation type="submission" date="2020-05" db="EMBL/GenBank/DDBJ databases">
        <title>Large-scale comparative analyses of tick genomes elucidate their genetic diversity and vector capacities.</title>
        <authorList>
            <person name="Jia N."/>
            <person name="Wang J."/>
            <person name="Shi W."/>
            <person name="Du L."/>
            <person name="Sun Y."/>
            <person name="Zhan W."/>
            <person name="Jiang J."/>
            <person name="Wang Q."/>
            <person name="Zhang B."/>
            <person name="Ji P."/>
            <person name="Sakyi L.B."/>
            <person name="Cui X."/>
            <person name="Yuan T."/>
            <person name="Jiang B."/>
            <person name="Yang W."/>
            <person name="Lam T.T.-Y."/>
            <person name="Chang Q."/>
            <person name="Ding S."/>
            <person name="Wang X."/>
            <person name="Zhu J."/>
            <person name="Ruan X."/>
            <person name="Zhao L."/>
            <person name="Wei J."/>
            <person name="Que T."/>
            <person name="Du C."/>
            <person name="Cheng J."/>
            <person name="Dai P."/>
            <person name="Han X."/>
            <person name="Huang E."/>
            <person name="Gao Y."/>
            <person name="Liu J."/>
            <person name="Shao H."/>
            <person name="Ye R."/>
            <person name="Li L."/>
            <person name="Wei W."/>
            <person name="Wang X."/>
            <person name="Wang C."/>
            <person name="Yang T."/>
            <person name="Huo Q."/>
            <person name="Li W."/>
            <person name="Guo W."/>
            <person name="Chen H."/>
            <person name="Zhou L."/>
            <person name="Ni X."/>
            <person name="Tian J."/>
            <person name="Zhou Y."/>
            <person name="Sheng Y."/>
            <person name="Liu T."/>
            <person name="Pan Y."/>
            <person name="Xia L."/>
            <person name="Li J."/>
            <person name="Zhao F."/>
            <person name="Cao W."/>
        </authorList>
    </citation>
    <scope>NUCLEOTIDE SEQUENCE</scope>
    <source>
        <strain evidence="1">Hyas-2018</strain>
    </source>
</reference>
<comment type="caution">
    <text evidence="1">The sequence shown here is derived from an EMBL/GenBank/DDBJ whole genome shotgun (WGS) entry which is preliminary data.</text>
</comment>
<accession>A0ACB7SM52</accession>
<sequence length="96" mass="10773">MGDNPPSPSLRRGRQTRAGSTHDSSRVAERFKSSHLGTEIGDQSEDWQRCLRGGRRGSLGDTAASTARWMSRRWSDGSETRRRDSHDSRVFVLSVL</sequence>
<name>A0ACB7SM52_HYAAI</name>
<organism evidence="1 2">
    <name type="scientific">Hyalomma asiaticum</name>
    <name type="common">Tick</name>
    <dbReference type="NCBI Taxonomy" id="266040"/>
    <lineage>
        <taxon>Eukaryota</taxon>
        <taxon>Metazoa</taxon>
        <taxon>Ecdysozoa</taxon>
        <taxon>Arthropoda</taxon>
        <taxon>Chelicerata</taxon>
        <taxon>Arachnida</taxon>
        <taxon>Acari</taxon>
        <taxon>Parasitiformes</taxon>
        <taxon>Ixodida</taxon>
        <taxon>Ixodoidea</taxon>
        <taxon>Ixodidae</taxon>
        <taxon>Hyalomminae</taxon>
        <taxon>Hyalomma</taxon>
    </lineage>
</organism>
<evidence type="ECO:0000313" key="1">
    <source>
        <dbReference type="EMBL" id="KAH6933729.1"/>
    </source>
</evidence>
<evidence type="ECO:0000313" key="2">
    <source>
        <dbReference type="Proteomes" id="UP000821845"/>
    </source>
</evidence>
<dbReference type="Proteomes" id="UP000821845">
    <property type="component" value="Chromosome 4"/>
</dbReference>
<protein>
    <submittedName>
        <fullName evidence="1">Uncharacterized protein</fullName>
    </submittedName>
</protein>